<proteinExistence type="predicted"/>
<keyword evidence="2" id="KW-1185">Reference proteome</keyword>
<comment type="caution">
    <text evidence="1">The sequence shown here is derived from an EMBL/GenBank/DDBJ whole genome shotgun (WGS) entry which is preliminary data.</text>
</comment>
<name>A0A2V2YE75_9BACL</name>
<gene>
    <name evidence="1" type="ORF">DFQ01_14235</name>
</gene>
<dbReference type="Proteomes" id="UP000246635">
    <property type="component" value="Unassembled WGS sequence"/>
</dbReference>
<sequence>MPRIRIVKASESHVISLDGGIDSNNPILSVMYEGINLLDRALQRNPF</sequence>
<protein>
    <submittedName>
        <fullName evidence="1">Uncharacterized protein</fullName>
    </submittedName>
</protein>
<evidence type="ECO:0000313" key="2">
    <source>
        <dbReference type="Proteomes" id="UP000246635"/>
    </source>
</evidence>
<reference evidence="1 2" key="1">
    <citation type="submission" date="2018-05" db="EMBL/GenBank/DDBJ databases">
        <title>Genomic Encyclopedia of Type Strains, Phase III (KMG-III): the genomes of soil and plant-associated and newly described type strains.</title>
        <authorList>
            <person name="Whitman W."/>
        </authorList>
    </citation>
    <scope>NUCLEOTIDE SEQUENCE [LARGE SCALE GENOMIC DNA]</scope>
    <source>
        <strain evidence="1 2">CECT 5696</strain>
    </source>
</reference>
<organism evidence="1 2">
    <name type="scientific">Paenibacillus cellulosilyticus</name>
    <dbReference type="NCBI Taxonomy" id="375489"/>
    <lineage>
        <taxon>Bacteria</taxon>
        <taxon>Bacillati</taxon>
        <taxon>Bacillota</taxon>
        <taxon>Bacilli</taxon>
        <taxon>Bacillales</taxon>
        <taxon>Paenibacillaceae</taxon>
        <taxon>Paenibacillus</taxon>
    </lineage>
</organism>
<evidence type="ECO:0000313" key="1">
    <source>
        <dbReference type="EMBL" id="PWV90587.1"/>
    </source>
</evidence>
<dbReference type="AlphaFoldDB" id="A0A2V2YE75"/>
<accession>A0A2V2YE75</accession>
<dbReference type="EMBL" id="QGTQ01000042">
    <property type="protein sequence ID" value="PWV90587.1"/>
    <property type="molecule type" value="Genomic_DNA"/>
</dbReference>